<reference evidence="1 2" key="1">
    <citation type="submission" date="2013-09" db="EMBL/GenBank/DDBJ databases">
        <title>Corchorus capsularis genome sequencing.</title>
        <authorList>
            <person name="Alam M."/>
            <person name="Haque M.S."/>
            <person name="Islam M.S."/>
            <person name="Emdad E.M."/>
            <person name="Islam M.M."/>
            <person name="Ahmed B."/>
            <person name="Halim A."/>
            <person name="Hossen Q.M.M."/>
            <person name="Hossain M.Z."/>
            <person name="Ahmed R."/>
            <person name="Khan M.M."/>
            <person name="Islam R."/>
            <person name="Rashid M.M."/>
            <person name="Khan S.A."/>
            <person name="Rahman M.S."/>
            <person name="Alam M."/>
        </authorList>
    </citation>
    <scope>NUCLEOTIDE SEQUENCE [LARGE SCALE GENOMIC DNA]</scope>
    <source>
        <strain evidence="2">cv. CVL-1</strain>
        <tissue evidence="1">Whole seedling</tissue>
    </source>
</reference>
<gene>
    <name evidence="1" type="ORF">CCACVL1_00254</name>
</gene>
<feature type="non-terminal residue" evidence="1">
    <location>
        <position position="1"/>
    </location>
</feature>
<dbReference type="AlphaFoldDB" id="A0A1R3KXI9"/>
<proteinExistence type="predicted"/>
<dbReference type="EMBL" id="AWWV01000843">
    <property type="protein sequence ID" value="OMP11801.1"/>
    <property type="molecule type" value="Genomic_DNA"/>
</dbReference>
<dbReference type="Proteomes" id="UP000188268">
    <property type="component" value="Unassembled WGS sequence"/>
</dbReference>
<name>A0A1R3KXI9_COCAP</name>
<evidence type="ECO:0000313" key="2">
    <source>
        <dbReference type="Proteomes" id="UP000188268"/>
    </source>
</evidence>
<protein>
    <submittedName>
        <fullName evidence="1">Uncharacterized protein</fullName>
    </submittedName>
</protein>
<comment type="caution">
    <text evidence="1">The sequence shown here is derived from an EMBL/GenBank/DDBJ whole genome shotgun (WGS) entry which is preliminary data.</text>
</comment>
<keyword evidence="2" id="KW-1185">Reference proteome</keyword>
<evidence type="ECO:0000313" key="1">
    <source>
        <dbReference type="EMBL" id="OMP11801.1"/>
    </source>
</evidence>
<accession>A0A1R3KXI9</accession>
<organism evidence="1 2">
    <name type="scientific">Corchorus capsularis</name>
    <name type="common">Jute</name>
    <dbReference type="NCBI Taxonomy" id="210143"/>
    <lineage>
        <taxon>Eukaryota</taxon>
        <taxon>Viridiplantae</taxon>
        <taxon>Streptophyta</taxon>
        <taxon>Embryophyta</taxon>
        <taxon>Tracheophyta</taxon>
        <taxon>Spermatophyta</taxon>
        <taxon>Magnoliopsida</taxon>
        <taxon>eudicotyledons</taxon>
        <taxon>Gunneridae</taxon>
        <taxon>Pentapetalae</taxon>
        <taxon>rosids</taxon>
        <taxon>malvids</taxon>
        <taxon>Malvales</taxon>
        <taxon>Malvaceae</taxon>
        <taxon>Grewioideae</taxon>
        <taxon>Apeibeae</taxon>
        <taxon>Corchorus</taxon>
    </lineage>
</organism>
<dbReference type="Gramene" id="OMP11801">
    <property type="protein sequence ID" value="OMP11801"/>
    <property type="gene ID" value="CCACVL1_00254"/>
</dbReference>
<sequence>ACLFFCSFEAGAGGEKRRSFLEI</sequence>